<dbReference type="RefSeq" id="WP_035328083.1">
    <property type="nucleotide sequence ID" value="NZ_CP015125.1"/>
</dbReference>
<keyword evidence="1" id="KW-0732">Signal</keyword>
<gene>
    <name evidence="2" type="ORF">NV36_13290</name>
</gene>
<evidence type="ECO:0000256" key="1">
    <source>
        <dbReference type="SAM" id="SignalP"/>
    </source>
</evidence>
<evidence type="ECO:0000313" key="2">
    <source>
        <dbReference type="EMBL" id="KGO07718.1"/>
    </source>
</evidence>
<dbReference type="EMBL" id="JSAQ01000001">
    <property type="protein sequence ID" value="KGO07718.1"/>
    <property type="molecule type" value="Genomic_DNA"/>
</dbReference>
<sequence>MKKVNLLVLVALLSISTVFATETEPTSDEKGKTVTQQVATLLSEPGFEVKKDLTAQVTLMVNKANEVVVIDVDTKEEYVAAFIKSRLNYEKLETQTVGTQFTVPVRIVPGV</sequence>
<dbReference type="Proteomes" id="UP000030140">
    <property type="component" value="Unassembled WGS sequence"/>
</dbReference>
<name>A0A0A2GYT4_9FLAO</name>
<proteinExistence type="predicted"/>
<dbReference type="OrthoDB" id="1376285at2"/>
<dbReference type="KEGG" id="ddo:I597_1539"/>
<comment type="caution">
    <text evidence="2">The sequence shown here is derived from an EMBL/GenBank/DDBJ whole genome shotgun (WGS) entry which is preliminary data.</text>
</comment>
<evidence type="ECO:0000313" key="3">
    <source>
        <dbReference type="Proteomes" id="UP000030140"/>
    </source>
</evidence>
<feature type="chain" id="PRO_5001987999" description="TonB C-terminal domain-containing protein" evidence="1">
    <location>
        <begin position="21"/>
        <end position="111"/>
    </location>
</feature>
<organism evidence="2 3">
    <name type="scientific">Dokdonia donghaensis DSW-1</name>
    <dbReference type="NCBI Taxonomy" id="1300343"/>
    <lineage>
        <taxon>Bacteria</taxon>
        <taxon>Pseudomonadati</taxon>
        <taxon>Bacteroidota</taxon>
        <taxon>Flavobacteriia</taxon>
        <taxon>Flavobacteriales</taxon>
        <taxon>Flavobacteriaceae</taxon>
        <taxon>Dokdonia</taxon>
    </lineage>
</organism>
<evidence type="ECO:0008006" key="4">
    <source>
        <dbReference type="Google" id="ProtNLM"/>
    </source>
</evidence>
<accession>A0A0A2GYT4</accession>
<dbReference type="AlphaFoldDB" id="A0A0A2GYT4"/>
<feature type="signal peptide" evidence="1">
    <location>
        <begin position="1"/>
        <end position="20"/>
    </location>
</feature>
<protein>
    <recommendedName>
        <fullName evidence="4">TonB C-terminal domain-containing protein</fullName>
    </recommendedName>
</protein>
<reference evidence="2 3" key="1">
    <citation type="submission" date="2014-10" db="EMBL/GenBank/DDBJ databases">
        <title>Draft genome sequence of the proteorhodopsin-containing marine bacterium Dokdonia donghaensis.</title>
        <authorList>
            <person name="Gomez-Consarnau L."/>
            <person name="Gonzalez J.M."/>
            <person name="Riedel T."/>
            <person name="Jaenicke S."/>
            <person name="Wagner-Doebler I."/>
            <person name="Fuhrman J.A."/>
        </authorList>
    </citation>
    <scope>NUCLEOTIDE SEQUENCE [LARGE SCALE GENOMIC DNA]</scope>
    <source>
        <strain evidence="2 3">DSW-1</strain>
    </source>
</reference>
<dbReference type="PATRIC" id="fig|1300343.5.peg.1548"/>
<keyword evidence="3" id="KW-1185">Reference proteome</keyword>